<organism evidence="2 3">
    <name type="scientific">Bacteroides thetaiotaomicron</name>
    <dbReference type="NCBI Taxonomy" id="818"/>
    <lineage>
        <taxon>Bacteria</taxon>
        <taxon>Pseudomonadati</taxon>
        <taxon>Bacteroidota</taxon>
        <taxon>Bacteroidia</taxon>
        <taxon>Bacteroidales</taxon>
        <taxon>Bacteroidaceae</taxon>
        <taxon>Bacteroides</taxon>
    </lineage>
</organism>
<protein>
    <submittedName>
        <fullName evidence="2">DUF1566 domain-containing protein</fullName>
    </submittedName>
</protein>
<dbReference type="EMBL" id="WCRS01000003">
    <property type="protein sequence ID" value="KAB4476568.1"/>
    <property type="molecule type" value="Genomic_DNA"/>
</dbReference>
<proteinExistence type="predicted"/>
<dbReference type="Proteomes" id="UP000488521">
    <property type="component" value="Unassembled WGS sequence"/>
</dbReference>
<evidence type="ECO:0000313" key="2">
    <source>
        <dbReference type="EMBL" id="KAB4476568.1"/>
    </source>
</evidence>
<name>A0A6I0SHI2_BACT4</name>
<dbReference type="RefSeq" id="WP_016269659.1">
    <property type="nucleotide sequence ID" value="NZ_BAABZI010000001.1"/>
</dbReference>
<comment type="caution">
    <text evidence="2">The sequence shown here is derived from an EMBL/GenBank/DDBJ whole genome shotgun (WGS) entry which is preliminary data.</text>
</comment>
<sequence>MSFKYYIILLIVWVCFSFPSDTFGQYILKDTITSSKDKKYAIIYSDGLAKSAQWSLGVKMAKGGATIRHQVSKGNDGNISVNDRIPVRFIVAPTDVVNVNWMEAGGVTGGNGNLNADFAPTTADTGCRSYGKTTEGLGRKWRVPTQRELQLMWMFRIPVGIIYPNAPMENASTKNYWASTEKDTDNAWVFDFMSGVPHCFWQSKATVANVRCVSDY</sequence>
<feature type="domain" description="Lcl C-terminal" evidence="1">
    <location>
        <begin position="122"/>
        <end position="213"/>
    </location>
</feature>
<reference evidence="2 3" key="1">
    <citation type="journal article" date="2019" name="Nat. Med.">
        <title>A library of human gut bacterial isolates paired with longitudinal multiomics data enables mechanistic microbiome research.</title>
        <authorList>
            <person name="Poyet M."/>
            <person name="Groussin M."/>
            <person name="Gibbons S.M."/>
            <person name="Avila-Pacheco J."/>
            <person name="Jiang X."/>
            <person name="Kearney S.M."/>
            <person name="Perrotta A.R."/>
            <person name="Berdy B."/>
            <person name="Zhao S."/>
            <person name="Lieberman T.D."/>
            <person name="Swanson P.K."/>
            <person name="Smith M."/>
            <person name="Roesemann S."/>
            <person name="Alexander J.E."/>
            <person name="Rich S.A."/>
            <person name="Livny J."/>
            <person name="Vlamakis H."/>
            <person name="Clish C."/>
            <person name="Bullock K."/>
            <person name="Deik A."/>
            <person name="Scott J."/>
            <person name="Pierce K.A."/>
            <person name="Xavier R.J."/>
            <person name="Alm E.J."/>
        </authorList>
    </citation>
    <scope>NUCLEOTIDE SEQUENCE [LARGE SCALE GENOMIC DNA]</scope>
    <source>
        <strain evidence="2 3">BIOML-A156</strain>
    </source>
</reference>
<dbReference type="InterPro" id="IPR011460">
    <property type="entry name" value="Lcl_C"/>
</dbReference>
<gene>
    <name evidence="2" type="ORF">GAN59_05105</name>
</gene>
<evidence type="ECO:0000259" key="1">
    <source>
        <dbReference type="Pfam" id="PF07603"/>
    </source>
</evidence>
<dbReference type="Pfam" id="PF07603">
    <property type="entry name" value="Lcl_C"/>
    <property type="match status" value="1"/>
</dbReference>
<evidence type="ECO:0000313" key="3">
    <source>
        <dbReference type="Proteomes" id="UP000488521"/>
    </source>
</evidence>
<accession>A0A6I0SHI2</accession>
<dbReference type="AlphaFoldDB" id="A0A6I0SHI2"/>